<dbReference type="AlphaFoldDB" id="E9J7H5"/>
<organism>
    <name type="scientific">Solenopsis invicta</name>
    <name type="common">Red imported fire ant</name>
    <name type="synonym">Solenopsis wagneri</name>
    <dbReference type="NCBI Taxonomy" id="13686"/>
    <lineage>
        <taxon>Eukaryota</taxon>
        <taxon>Metazoa</taxon>
        <taxon>Ecdysozoa</taxon>
        <taxon>Arthropoda</taxon>
        <taxon>Hexapoda</taxon>
        <taxon>Insecta</taxon>
        <taxon>Pterygota</taxon>
        <taxon>Neoptera</taxon>
        <taxon>Endopterygota</taxon>
        <taxon>Hymenoptera</taxon>
        <taxon>Apocrita</taxon>
        <taxon>Aculeata</taxon>
        <taxon>Formicoidea</taxon>
        <taxon>Formicidae</taxon>
        <taxon>Myrmicinae</taxon>
        <taxon>Solenopsis</taxon>
    </lineage>
</organism>
<proteinExistence type="predicted"/>
<accession>E9J7H5</accession>
<dbReference type="EMBL" id="GL768524">
    <property type="protein sequence ID" value="EFZ11228.1"/>
    <property type="molecule type" value="Genomic_DNA"/>
</dbReference>
<gene>
    <name evidence="1" type="ORF">SINV_06439</name>
</gene>
<dbReference type="OMA" id="FRRENPW"/>
<sequence length="79" mass="9547">MGGTFRRENPWGFLERVEELRAGYDFSDHQVLLGLSELLKGDALLWYRNSRNAWDKWRDFVSDFKATYLPPRYRSYLLR</sequence>
<feature type="non-terminal residue" evidence="1">
    <location>
        <position position="79"/>
    </location>
</feature>
<name>E9J7H5_SOLIN</name>
<dbReference type="HOGENOM" id="CLU_2609074_0_0_1"/>
<reference evidence="1" key="1">
    <citation type="journal article" date="2011" name="Proc. Natl. Acad. Sci. U.S.A.">
        <title>The genome of the fire ant Solenopsis invicta.</title>
        <authorList>
            <person name="Wurm Y."/>
            <person name="Wang J."/>
            <person name="Riba-Grognuz O."/>
            <person name="Corona M."/>
            <person name="Nygaard S."/>
            <person name="Hunt B.G."/>
            <person name="Ingram K.K."/>
            <person name="Falquet L."/>
            <person name="Nipitwattanaphon M."/>
            <person name="Gotzek D."/>
            <person name="Dijkstra M.B."/>
            <person name="Oettler J."/>
            <person name="Comtesse F."/>
            <person name="Shih C.J."/>
            <person name="Wu W.J."/>
            <person name="Yang C.C."/>
            <person name="Thomas J."/>
            <person name="Beaudoing E."/>
            <person name="Pradervand S."/>
            <person name="Flegel V."/>
            <person name="Cook E.D."/>
            <person name="Fabbretti R."/>
            <person name="Stockinger H."/>
            <person name="Long L."/>
            <person name="Farmerie W.G."/>
            <person name="Oakey J."/>
            <person name="Boomsma J.J."/>
            <person name="Pamilo P."/>
            <person name="Yi S.V."/>
            <person name="Heinze J."/>
            <person name="Goodisman M.A."/>
            <person name="Farinelli L."/>
            <person name="Harshman K."/>
            <person name="Hulo N."/>
            <person name="Cerutti L."/>
            <person name="Xenarios I."/>
            <person name="Shoemaker D."/>
            <person name="Keller L."/>
        </authorList>
    </citation>
    <scope>NUCLEOTIDE SEQUENCE [LARGE SCALE GENOMIC DNA]</scope>
</reference>
<evidence type="ECO:0000313" key="1">
    <source>
        <dbReference type="EMBL" id="EFZ11228.1"/>
    </source>
</evidence>
<protein>
    <submittedName>
        <fullName evidence="1">Uncharacterized protein</fullName>
    </submittedName>
</protein>